<gene>
    <name evidence="3" type="ORF">P9H32_15310</name>
</gene>
<reference evidence="3 4" key="1">
    <citation type="journal article" date="2024" name="Appl. Environ. Microbiol.">
        <title>Pontiella agarivorans sp. nov., a novel marine anaerobic bacterium capable of degrading macroalgal polysaccharides and fixing nitrogen.</title>
        <authorList>
            <person name="Liu N."/>
            <person name="Kivenson V."/>
            <person name="Peng X."/>
            <person name="Cui Z."/>
            <person name="Lankiewicz T.S."/>
            <person name="Gosselin K.M."/>
            <person name="English C.J."/>
            <person name="Blair E.M."/>
            <person name="O'Malley M.A."/>
            <person name="Valentine D.L."/>
        </authorList>
    </citation>
    <scope>NUCLEOTIDE SEQUENCE [LARGE SCALE GENOMIC DNA]</scope>
    <source>
        <strain evidence="3 4">NLcol2</strain>
    </source>
</reference>
<feature type="domain" description="SLA1 homology" evidence="2">
    <location>
        <begin position="392"/>
        <end position="446"/>
    </location>
</feature>
<keyword evidence="1" id="KW-0812">Transmembrane</keyword>
<evidence type="ECO:0000259" key="2">
    <source>
        <dbReference type="Pfam" id="PF03983"/>
    </source>
</evidence>
<evidence type="ECO:0000313" key="4">
    <source>
        <dbReference type="Proteomes" id="UP001290861"/>
    </source>
</evidence>
<dbReference type="Proteomes" id="UP001290861">
    <property type="component" value="Unassembled WGS sequence"/>
</dbReference>
<keyword evidence="1" id="KW-0472">Membrane</keyword>
<protein>
    <submittedName>
        <fullName evidence="3">SHD1 domain-containing protein</fullName>
    </submittedName>
</protein>
<name>A0ABU5N0N8_9BACT</name>
<dbReference type="InterPro" id="IPR007131">
    <property type="entry name" value="SHD1"/>
</dbReference>
<accession>A0ABU5N0N8</accession>
<dbReference type="RefSeq" id="WP_322609777.1">
    <property type="nucleotide sequence ID" value="NZ_JARVCO010000012.1"/>
</dbReference>
<dbReference type="EMBL" id="JARVCO010000012">
    <property type="protein sequence ID" value="MDZ8119998.1"/>
    <property type="molecule type" value="Genomic_DNA"/>
</dbReference>
<evidence type="ECO:0000313" key="3">
    <source>
        <dbReference type="EMBL" id="MDZ8119998.1"/>
    </source>
</evidence>
<sequence length="621" mass="69992">MKTKVKGRRNINKGGASGFVISISIHAAAFMLAGMLVVFNVTKKEEKKFVPPKPVDRPKMKLKKPRVKMKKSARPKSMRRIVTKVQKANMPEVQLPEMNIMGNGFDGDIGGFDIVSDISEMSVFGSEQSIGNDLEGVVYSLLHDRNGGTISMGPDQFRDILRKYILSGWKGSVLSKYYQSPKKIYSTHVMVPPVPTAIAPGIFGVQELEDYFLFIKYEGKLVHKEDIKFRFWGIGDAYIFVNVDGKEVLMSALAIHHSWFDWWSSTVGGDRTYVLGNQRMVIGDWIELKAGEPVDMKVLFGEWKGGEVAGMLLVEVEGEEYPISRSGGPLLPAFKMEEFSWDQLTEISKFLAEGECSLTNGPVFNDYYTAKISTPEPVAFGDAEPAVEEDIEPEPSTMRIWTTEKGRTIEAEYLSAVSGKVILKTIRGKQVKIPLGALAQDDREFVLLSNPPKLNINFSKSTKVRKFGDTYTGDAPPVRGSFYTFSASVEQISMRPYGLELTAEFYAIGEEVGGEKHILLDHTTSSFTLTRENNFIHEFSGREVEMLDYIISDERRGQRYGGYLVVIRDKRSEIIAYESSSENFFRNLDKFKNLQNGWYFDKDINRCLPTPPEARSDLREN</sequence>
<keyword evidence="1" id="KW-1133">Transmembrane helix</keyword>
<dbReference type="Pfam" id="PF03983">
    <property type="entry name" value="SHD1"/>
    <property type="match status" value="1"/>
</dbReference>
<organism evidence="3 4">
    <name type="scientific">Pontiella agarivorans</name>
    <dbReference type="NCBI Taxonomy" id="3038953"/>
    <lineage>
        <taxon>Bacteria</taxon>
        <taxon>Pseudomonadati</taxon>
        <taxon>Kiritimatiellota</taxon>
        <taxon>Kiritimatiellia</taxon>
        <taxon>Kiritimatiellales</taxon>
        <taxon>Pontiellaceae</taxon>
        <taxon>Pontiella</taxon>
    </lineage>
</organism>
<evidence type="ECO:0000256" key="1">
    <source>
        <dbReference type="SAM" id="Phobius"/>
    </source>
</evidence>
<keyword evidence="4" id="KW-1185">Reference proteome</keyword>
<proteinExistence type="predicted"/>
<feature type="transmembrane region" description="Helical" evidence="1">
    <location>
        <begin position="20"/>
        <end position="39"/>
    </location>
</feature>
<dbReference type="Gene3D" id="2.30.30.700">
    <property type="entry name" value="SLA1 homology domain 1"/>
    <property type="match status" value="1"/>
</dbReference>
<comment type="caution">
    <text evidence="3">The sequence shown here is derived from an EMBL/GenBank/DDBJ whole genome shotgun (WGS) entry which is preliminary data.</text>
</comment>